<keyword evidence="1" id="KW-1133">Transmembrane helix</keyword>
<evidence type="ECO:0008006" key="4">
    <source>
        <dbReference type="Google" id="ProtNLM"/>
    </source>
</evidence>
<keyword evidence="1" id="KW-0812">Transmembrane</keyword>
<feature type="transmembrane region" description="Helical" evidence="1">
    <location>
        <begin position="27"/>
        <end position="46"/>
    </location>
</feature>
<feature type="transmembrane region" description="Helical" evidence="1">
    <location>
        <begin position="52"/>
        <end position="72"/>
    </location>
</feature>
<dbReference type="InterPro" id="IPR047798">
    <property type="entry name" value="BPSS1780-like"/>
</dbReference>
<sequence length="257" mass="27954">MRAQNLPAAAGWQWVTGGFAIYRRNPLMFSMLVVTYWFIVVFLNVFPVVGALAASMVIPALSVGLMTAARGIERGQAVQLPMLFAGFRDNLRTLLLLGALYLLATLAVLGLSTLADGGDLLRYMLADSRAERALVEDADFTLSALLAAILMVPVLMAWWFAPVLAAWHRQPLGKSLFFSFVACYMNWRSFVVYALGLFIVAAVVPGLLLGLLLILFPGLQQIAAVLVSVAMALVIAPTVFASFYVAYRDIFGISEIV</sequence>
<dbReference type="NCBIfam" id="NF041043">
    <property type="entry name" value="BPSS1780_fam"/>
    <property type="match status" value="1"/>
</dbReference>
<dbReference type="AlphaFoldDB" id="A0A495WBL0"/>
<evidence type="ECO:0000256" key="1">
    <source>
        <dbReference type="SAM" id="Phobius"/>
    </source>
</evidence>
<keyword evidence="3" id="KW-1185">Reference proteome</keyword>
<protein>
    <recommendedName>
        <fullName evidence="4">Transmembrane protein</fullName>
    </recommendedName>
</protein>
<name>A0A495WBL0_9RHOO</name>
<feature type="transmembrane region" description="Helical" evidence="1">
    <location>
        <begin position="190"/>
        <end position="216"/>
    </location>
</feature>
<dbReference type="RefSeq" id="WP_121457958.1">
    <property type="nucleotide sequence ID" value="NZ_JAANMQ010000003.1"/>
</dbReference>
<feature type="transmembrane region" description="Helical" evidence="1">
    <location>
        <begin position="93"/>
        <end position="115"/>
    </location>
</feature>
<evidence type="ECO:0000313" key="2">
    <source>
        <dbReference type="EMBL" id="RKT58587.1"/>
    </source>
</evidence>
<feature type="transmembrane region" description="Helical" evidence="1">
    <location>
        <begin position="222"/>
        <end position="247"/>
    </location>
</feature>
<organism evidence="2 3">
    <name type="scientific">Azonexus fungiphilus</name>
    <dbReference type="NCBI Taxonomy" id="146940"/>
    <lineage>
        <taxon>Bacteria</taxon>
        <taxon>Pseudomonadati</taxon>
        <taxon>Pseudomonadota</taxon>
        <taxon>Betaproteobacteria</taxon>
        <taxon>Rhodocyclales</taxon>
        <taxon>Azonexaceae</taxon>
        <taxon>Azonexus</taxon>
    </lineage>
</organism>
<dbReference type="OrthoDB" id="5298483at2"/>
<evidence type="ECO:0000313" key="3">
    <source>
        <dbReference type="Proteomes" id="UP000270626"/>
    </source>
</evidence>
<comment type="caution">
    <text evidence="2">The sequence shown here is derived from an EMBL/GenBank/DDBJ whole genome shotgun (WGS) entry which is preliminary data.</text>
</comment>
<accession>A0A495WBL0</accession>
<feature type="transmembrane region" description="Helical" evidence="1">
    <location>
        <begin position="144"/>
        <end position="169"/>
    </location>
</feature>
<dbReference type="EMBL" id="RBXP01000014">
    <property type="protein sequence ID" value="RKT58587.1"/>
    <property type="molecule type" value="Genomic_DNA"/>
</dbReference>
<proteinExistence type="predicted"/>
<dbReference type="Proteomes" id="UP000270626">
    <property type="component" value="Unassembled WGS sequence"/>
</dbReference>
<reference evidence="2 3" key="1">
    <citation type="submission" date="2018-10" db="EMBL/GenBank/DDBJ databases">
        <title>Genomic Encyclopedia of Type Strains, Phase IV (KMG-IV): sequencing the most valuable type-strain genomes for metagenomic binning, comparative biology and taxonomic classification.</title>
        <authorList>
            <person name="Goeker M."/>
        </authorList>
    </citation>
    <scope>NUCLEOTIDE SEQUENCE [LARGE SCALE GENOMIC DNA]</scope>
    <source>
        <strain evidence="2 3">DSM 23841</strain>
    </source>
</reference>
<gene>
    <name evidence="2" type="ORF">DFR40_1606</name>
</gene>
<keyword evidence="1" id="KW-0472">Membrane</keyword>